<accession>A0A7X6HC87</accession>
<comment type="caution">
    <text evidence="2">The sequence shown here is derived from an EMBL/GenBank/DDBJ whole genome shotgun (WGS) entry which is preliminary data.</text>
</comment>
<evidence type="ECO:0000259" key="1">
    <source>
        <dbReference type="Pfam" id="PF13559"/>
    </source>
</evidence>
<reference evidence="2 3" key="1">
    <citation type="submission" date="2020-04" db="EMBL/GenBank/DDBJ databases">
        <title>Arthrobacter sp. nov.</title>
        <authorList>
            <person name="Liu S."/>
        </authorList>
    </citation>
    <scope>NUCLEOTIDE SEQUENCE [LARGE SCALE GENOMIC DNA]</scope>
    <source>
        <strain evidence="2 3">E918</strain>
    </source>
</reference>
<protein>
    <submittedName>
        <fullName evidence="2">DUF4129 domain-containing protein</fullName>
    </submittedName>
</protein>
<proteinExistence type="predicted"/>
<evidence type="ECO:0000313" key="3">
    <source>
        <dbReference type="Proteomes" id="UP000544090"/>
    </source>
</evidence>
<dbReference type="EMBL" id="JAAZSQ010000002">
    <property type="protein sequence ID" value="NKX53820.1"/>
    <property type="molecule type" value="Genomic_DNA"/>
</dbReference>
<sequence length="142" mass="15282">MIWIVKPRLDRRRRHRAEVFDAGYTRTAAEHRSLAAAAAARGDWNTAVTEQFRALVRAAEERTVLEEQPGRTADEVAARLAAVFPGHAGGLRRAAGIFDTVRYGNLPADEDGYLAVRGLDAALASSPPGADPRAVAEPAVPQ</sequence>
<dbReference type="Proteomes" id="UP000544090">
    <property type="component" value="Unassembled WGS sequence"/>
</dbReference>
<keyword evidence="3" id="KW-1185">Reference proteome</keyword>
<organism evidence="2 3">
    <name type="scientific">Arthrobacter mobilis</name>
    <dbReference type="NCBI Taxonomy" id="2724944"/>
    <lineage>
        <taxon>Bacteria</taxon>
        <taxon>Bacillati</taxon>
        <taxon>Actinomycetota</taxon>
        <taxon>Actinomycetes</taxon>
        <taxon>Micrococcales</taxon>
        <taxon>Micrococcaceae</taxon>
        <taxon>Arthrobacter</taxon>
    </lineage>
</organism>
<evidence type="ECO:0000313" key="2">
    <source>
        <dbReference type="EMBL" id="NKX53820.1"/>
    </source>
</evidence>
<dbReference type="InterPro" id="IPR025403">
    <property type="entry name" value="TgpA-like_C"/>
</dbReference>
<dbReference type="Pfam" id="PF13559">
    <property type="entry name" value="DUF4129"/>
    <property type="match status" value="1"/>
</dbReference>
<dbReference type="AlphaFoldDB" id="A0A7X6HC87"/>
<gene>
    <name evidence="2" type="ORF">HGG74_04530</name>
</gene>
<feature type="domain" description="Protein-glutamine gamma-glutamyltransferase-like C-terminal" evidence="1">
    <location>
        <begin position="52"/>
        <end position="117"/>
    </location>
</feature>
<name>A0A7X6HC87_9MICC</name>